<dbReference type="RefSeq" id="WP_307274304.1">
    <property type="nucleotide sequence ID" value="NZ_JAUSVX010000006.1"/>
</dbReference>
<keyword evidence="6" id="KW-1185">Reference proteome</keyword>
<dbReference type="InterPro" id="IPR036390">
    <property type="entry name" value="WH_DNA-bd_sf"/>
</dbReference>
<dbReference type="Pfam" id="PF00392">
    <property type="entry name" value="GntR"/>
    <property type="match status" value="1"/>
</dbReference>
<dbReference type="InterPro" id="IPR008920">
    <property type="entry name" value="TF_FadR/GntR_C"/>
</dbReference>
<evidence type="ECO:0000256" key="3">
    <source>
        <dbReference type="ARBA" id="ARBA00023163"/>
    </source>
</evidence>
<feature type="domain" description="HTH gntR-type" evidence="4">
    <location>
        <begin position="3"/>
        <end position="71"/>
    </location>
</feature>
<keyword evidence="1" id="KW-0805">Transcription regulation</keyword>
<dbReference type="GO" id="GO:0003677">
    <property type="term" value="F:DNA binding"/>
    <property type="evidence" value="ECO:0007669"/>
    <property type="project" value="UniProtKB-KW"/>
</dbReference>
<keyword evidence="2 5" id="KW-0238">DNA-binding</keyword>
<dbReference type="PRINTS" id="PR00035">
    <property type="entry name" value="HTHGNTR"/>
</dbReference>
<dbReference type="Pfam" id="PF07729">
    <property type="entry name" value="FCD"/>
    <property type="match status" value="1"/>
</dbReference>
<dbReference type="InterPro" id="IPR011711">
    <property type="entry name" value="GntR_C"/>
</dbReference>
<comment type="caution">
    <text evidence="5">The sequence shown here is derived from an EMBL/GenBank/DDBJ whole genome shotgun (WGS) entry which is preliminary data.</text>
</comment>
<dbReference type="PANTHER" id="PTHR43537:SF5">
    <property type="entry name" value="UXU OPERON TRANSCRIPTIONAL REGULATOR"/>
    <property type="match status" value="1"/>
</dbReference>
<evidence type="ECO:0000313" key="6">
    <source>
        <dbReference type="Proteomes" id="UP001242480"/>
    </source>
</evidence>
<dbReference type="EMBL" id="JAUSVX010000006">
    <property type="protein sequence ID" value="MDQ0470368.1"/>
    <property type="molecule type" value="Genomic_DNA"/>
</dbReference>
<sequence length="223" mass="24934">MPRLVAADIARSLRRRIEAGEWADGRRVPPERDLAADFGVARNTVRRAMQLLEEDGAVSREVGRGTFVRPDGAPSLAAAVARMEGASPADMMEIRLLLEPSAAAFAATNASVAEILAVEEAHRSACAATDMPRFEQWDAELHHRIFACSRNDLLREIHNLLRLLRNQSPWYEMKKRSFSEERRTIYCREHALVVEAVRARDPEAARAAMQAHLRTVAANMLGR</sequence>
<dbReference type="SMART" id="SM00895">
    <property type="entry name" value="FCD"/>
    <property type="match status" value="1"/>
</dbReference>
<keyword evidence="3" id="KW-0804">Transcription</keyword>
<dbReference type="SUPFAM" id="SSF48008">
    <property type="entry name" value="GntR ligand-binding domain-like"/>
    <property type="match status" value="1"/>
</dbReference>
<gene>
    <name evidence="5" type="ORF">QO011_003387</name>
</gene>
<dbReference type="Gene3D" id="1.10.10.10">
    <property type="entry name" value="Winged helix-like DNA-binding domain superfamily/Winged helix DNA-binding domain"/>
    <property type="match status" value="1"/>
</dbReference>
<dbReference type="Gene3D" id="1.20.120.530">
    <property type="entry name" value="GntR ligand-binding domain-like"/>
    <property type="match status" value="1"/>
</dbReference>
<reference evidence="5 6" key="1">
    <citation type="submission" date="2023-07" db="EMBL/GenBank/DDBJ databases">
        <title>Genomic Encyclopedia of Type Strains, Phase IV (KMG-IV): sequencing the most valuable type-strain genomes for metagenomic binning, comparative biology and taxonomic classification.</title>
        <authorList>
            <person name="Goeker M."/>
        </authorList>
    </citation>
    <scope>NUCLEOTIDE SEQUENCE [LARGE SCALE GENOMIC DNA]</scope>
    <source>
        <strain evidence="5 6">DSM 19619</strain>
    </source>
</reference>
<dbReference type="Proteomes" id="UP001242480">
    <property type="component" value="Unassembled WGS sequence"/>
</dbReference>
<evidence type="ECO:0000313" key="5">
    <source>
        <dbReference type="EMBL" id="MDQ0470368.1"/>
    </source>
</evidence>
<dbReference type="SUPFAM" id="SSF46785">
    <property type="entry name" value="Winged helix' DNA-binding domain"/>
    <property type="match status" value="1"/>
</dbReference>
<proteinExistence type="predicted"/>
<evidence type="ECO:0000259" key="4">
    <source>
        <dbReference type="PROSITE" id="PS50949"/>
    </source>
</evidence>
<organism evidence="5 6">
    <name type="scientific">Labrys wisconsinensis</name>
    <dbReference type="NCBI Taxonomy" id="425677"/>
    <lineage>
        <taxon>Bacteria</taxon>
        <taxon>Pseudomonadati</taxon>
        <taxon>Pseudomonadota</taxon>
        <taxon>Alphaproteobacteria</taxon>
        <taxon>Hyphomicrobiales</taxon>
        <taxon>Xanthobacteraceae</taxon>
        <taxon>Labrys</taxon>
    </lineage>
</organism>
<accession>A0ABU0JA94</accession>
<evidence type="ECO:0000256" key="1">
    <source>
        <dbReference type="ARBA" id="ARBA00023015"/>
    </source>
</evidence>
<dbReference type="PANTHER" id="PTHR43537">
    <property type="entry name" value="TRANSCRIPTIONAL REGULATOR, GNTR FAMILY"/>
    <property type="match status" value="1"/>
</dbReference>
<dbReference type="SMART" id="SM00345">
    <property type="entry name" value="HTH_GNTR"/>
    <property type="match status" value="1"/>
</dbReference>
<evidence type="ECO:0000256" key="2">
    <source>
        <dbReference type="ARBA" id="ARBA00023125"/>
    </source>
</evidence>
<dbReference type="CDD" id="cd07377">
    <property type="entry name" value="WHTH_GntR"/>
    <property type="match status" value="1"/>
</dbReference>
<dbReference type="InterPro" id="IPR000524">
    <property type="entry name" value="Tscrpt_reg_HTH_GntR"/>
</dbReference>
<dbReference type="InterPro" id="IPR036388">
    <property type="entry name" value="WH-like_DNA-bd_sf"/>
</dbReference>
<dbReference type="PROSITE" id="PS50949">
    <property type="entry name" value="HTH_GNTR"/>
    <property type="match status" value="1"/>
</dbReference>
<name>A0ABU0JA94_9HYPH</name>
<protein>
    <submittedName>
        <fullName evidence="5">DNA-binding FadR family transcriptional regulator</fullName>
    </submittedName>
</protein>